<name>A0ABY5FJY9_9BACL</name>
<dbReference type="PROSITE" id="PS51257">
    <property type="entry name" value="PROKAR_LIPOPROTEIN"/>
    <property type="match status" value="1"/>
</dbReference>
<dbReference type="RefSeq" id="WP_255176302.1">
    <property type="nucleotide sequence ID" value="NZ_CP101462.1"/>
</dbReference>
<dbReference type="Proteomes" id="UP001060325">
    <property type="component" value="Chromosome"/>
</dbReference>
<evidence type="ECO:0000259" key="1">
    <source>
        <dbReference type="Pfam" id="PF26353"/>
    </source>
</evidence>
<evidence type="ECO:0000313" key="2">
    <source>
        <dbReference type="EMBL" id="UTT41553.1"/>
    </source>
</evidence>
<evidence type="ECO:0000313" key="3">
    <source>
        <dbReference type="Proteomes" id="UP001060325"/>
    </source>
</evidence>
<gene>
    <name evidence="2" type="ORF">NMQ00_08215</name>
</gene>
<keyword evidence="3" id="KW-1185">Reference proteome</keyword>
<accession>A0ABY5FJY9</accession>
<reference evidence="2" key="1">
    <citation type="submission" date="2022-07" db="EMBL/GenBank/DDBJ databases">
        <title>Complete genome of CX2.</title>
        <authorList>
            <person name="Cao G."/>
        </authorList>
    </citation>
    <scope>NUCLEOTIDE SEQUENCE</scope>
    <source>
        <strain evidence="2">CX2</strain>
    </source>
</reference>
<dbReference type="Pfam" id="PF26353">
    <property type="entry name" value="YhfM"/>
    <property type="match status" value="1"/>
</dbReference>
<dbReference type="EMBL" id="CP101462">
    <property type="protein sequence ID" value="UTT41553.1"/>
    <property type="molecule type" value="Genomic_DNA"/>
</dbReference>
<feature type="domain" description="YhfM-like" evidence="1">
    <location>
        <begin position="48"/>
        <end position="135"/>
    </location>
</feature>
<proteinExistence type="predicted"/>
<sequence>MKHRHTSVFALVTLSLTLTGCASNDFRTDGIEEVRVSGSDGFSSFQERDIVTFDEPESIRVFEDMLREADEIPGVANVVGPEYDIEIRFEDGETDRYYLWLNDDAKSASSLYDADDTNIGYRLPADVTEKLINLLEPGD</sequence>
<organism evidence="2 3">
    <name type="scientific">Exiguobacterium aurantiacum</name>
    <dbReference type="NCBI Taxonomy" id="33987"/>
    <lineage>
        <taxon>Bacteria</taxon>
        <taxon>Bacillati</taxon>
        <taxon>Bacillota</taxon>
        <taxon>Bacilli</taxon>
        <taxon>Bacillales</taxon>
        <taxon>Bacillales Family XII. Incertae Sedis</taxon>
        <taxon>Exiguobacterium</taxon>
    </lineage>
</organism>
<dbReference type="InterPro" id="IPR058780">
    <property type="entry name" value="YhfM-like_dom"/>
</dbReference>
<protein>
    <recommendedName>
        <fullName evidence="1">YhfM-like domain-containing protein</fullName>
    </recommendedName>
</protein>